<protein>
    <submittedName>
        <fullName evidence="2">Nitric oxide dioxygenase</fullName>
    </submittedName>
</protein>
<dbReference type="RefSeq" id="WP_262508773.1">
    <property type="nucleotide sequence ID" value="NZ_JABULY010000041.1"/>
</dbReference>
<keyword evidence="2" id="KW-0560">Oxidoreductase</keyword>
<evidence type="ECO:0000313" key="3">
    <source>
        <dbReference type="Proteomes" id="UP001196379"/>
    </source>
</evidence>
<dbReference type="InterPro" id="IPR017927">
    <property type="entry name" value="FAD-bd_FR_type"/>
</dbReference>
<dbReference type="Gene3D" id="2.40.30.10">
    <property type="entry name" value="Translation factors"/>
    <property type="match status" value="1"/>
</dbReference>
<dbReference type="EMBL" id="JABULY010000041">
    <property type="protein sequence ID" value="MBV6532354.1"/>
    <property type="molecule type" value="Genomic_DNA"/>
</dbReference>
<dbReference type="InterPro" id="IPR050415">
    <property type="entry name" value="MRET"/>
</dbReference>
<dbReference type="Proteomes" id="UP001196379">
    <property type="component" value="Unassembled WGS sequence"/>
</dbReference>
<feature type="domain" description="FAD-binding FR-type" evidence="1">
    <location>
        <begin position="1"/>
        <end position="78"/>
    </location>
</feature>
<dbReference type="InterPro" id="IPR017938">
    <property type="entry name" value="Riboflavin_synthase-like_b-brl"/>
</dbReference>
<dbReference type="PANTHER" id="PTHR47354:SF5">
    <property type="entry name" value="PROTEIN RFBI"/>
    <property type="match status" value="1"/>
</dbReference>
<proteinExistence type="predicted"/>
<gene>
    <name evidence="2" type="ORF">HT657_09585</name>
</gene>
<keyword evidence="3" id="KW-1185">Reference proteome</keyword>
<dbReference type="PROSITE" id="PS51384">
    <property type="entry name" value="FAD_FR"/>
    <property type="match status" value="1"/>
</dbReference>
<dbReference type="SUPFAM" id="SSF63380">
    <property type="entry name" value="Riboflavin synthase domain-like"/>
    <property type="match status" value="1"/>
</dbReference>
<accession>A0ABS6SAB5</accession>
<reference evidence="2 3" key="1">
    <citation type="journal article" date="2021" name="Mol. Ecol.">
        <title>Polar bear-adapted Ursidibacter maritimus are remarkably conserved after generations in captivity.</title>
        <authorList>
            <person name="Espinosa-Gongora C."/>
            <person name="Hansen M.J."/>
            <person name="Bertelsen M.F."/>
            <person name="Bojesen A.M."/>
        </authorList>
    </citation>
    <scope>NUCLEOTIDE SEQUENCE [LARGE SCALE GENOMIC DNA]</scope>
    <source>
        <strain evidence="2 3">Pb43106</strain>
    </source>
</reference>
<dbReference type="PANTHER" id="PTHR47354">
    <property type="entry name" value="NADH OXIDOREDUCTASE HCR"/>
    <property type="match status" value="1"/>
</dbReference>
<sequence>SQFIPGQYITVDVESEKLPYRAKRHYSIIDGNKNFLTFGVRREVGDGHEGEVSTVLHDEFNEGDDINLSAPVGGFQLRNTDKPQLFLGSGVGVTPL</sequence>
<dbReference type="PRINTS" id="PR00410">
    <property type="entry name" value="PHEHYDRXLASE"/>
</dbReference>
<organism evidence="2 3">
    <name type="scientific">Ursidibacter maritimus</name>
    <dbReference type="NCBI Taxonomy" id="1331689"/>
    <lineage>
        <taxon>Bacteria</taxon>
        <taxon>Pseudomonadati</taxon>
        <taxon>Pseudomonadota</taxon>
        <taxon>Gammaproteobacteria</taxon>
        <taxon>Pasteurellales</taxon>
        <taxon>Pasteurellaceae</taxon>
        <taxon>Ursidibacter</taxon>
    </lineage>
</organism>
<name>A0ABS6SAB5_9PAST</name>
<comment type="caution">
    <text evidence="2">The sequence shown here is derived from an EMBL/GenBank/DDBJ whole genome shotgun (WGS) entry which is preliminary data.</text>
</comment>
<feature type="non-terminal residue" evidence="2">
    <location>
        <position position="96"/>
    </location>
</feature>
<evidence type="ECO:0000259" key="1">
    <source>
        <dbReference type="PROSITE" id="PS51384"/>
    </source>
</evidence>
<evidence type="ECO:0000313" key="2">
    <source>
        <dbReference type="EMBL" id="MBV6532354.1"/>
    </source>
</evidence>
<feature type="non-terminal residue" evidence="2">
    <location>
        <position position="1"/>
    </location>
</feature>
<keyword evidence="2" id="KW-0223">Dioxygenase</keyword>
<dbReference type="GO" id="GO:0051213">
    <property type="term" value="F:dioxygenase activity"/>
    <property type="evidence" value="ECO:0007669"/>
    <property type="project" value="UniProtKB-KW"/>
</dbReference>